<accession>A0A412AVU3</accession>
<reference evidence="1 2" key="1">
    <citation type="submission" date="2018-08" db="EMBL/GenBank/DDBJ databases">
        <title>A genome reference for cultivated species of the human gut microbiota.</title>
        <authorList>
            <person name="Zou Y."/>
            <person name="Xue W."/>
            <person name="Luo G."/>
        </authorList>
    </citation>
    <scope>NUCLEOTIDE SEQUENCE [LARGE SCALE GENOMIC DNA]</scope>
    <source>
        <strain evidence="1 2">AF28-26</strain>
    </source>
</reference>
<sequence length="69" mass="7700">MVAYRDCKGHLVCMADAQTGIVEIQHKDRAVRMTVPVGDSFTVTLRDTETVMTRVSTRAFHVKSHPRAA</sequence>
<comment type="caution">
    <text evidence="1">The sequence shown here is derived from an EMBL/GenBank/DDBJ whole genome shotgun (WGS) entry which is preliminary data.</text>
</comment>
<organism evidence="1 2">
    <name type="scientific">[Clostridium] leptum</name>
    <dbReference type="NCBI Taxonomy" id="1535"/>
    <lineage>
        <taxon>Bacteria</taxon>
        <taxon>Bacillati</taxon>
        <taxon>Bacillota</taxon>
        <taxon>Clostridia</taxon>
        <taxon>Eubacteriales</taxon>
        <taxon>Oscillospiraceae</taxon>
        <taxon>Oscillospiraceae incertae sedis</taxon>
    </lineage>
</organism>
<dbReference type="Proteomes" id="UP000284751">
    <property type="component" value="Unassembled WGS sequence"/>
</dbReference>
<evidence type="ECO:0000313" key="2">
    <source>
        <dbReference type="Proteomes" id="UP000284751"/>
    </source>
</evidence>
<name>A0A412AVU3_9FIRM</name>
<dbReference type="AlphaFoldDB" id="A0A412AVU3"/>
<protein>
    <submittedName>
        <fullName evidence="1">Uncharacterized protein</fullName>
    </submittedName>
</protein>
<evidence type="ECO:0000313" key="1">
    <source>
        <dbReference type="EMBL" id="RGQ38155.1"/>
    </source>
</evidence>
<proteinExistence type="predicted"/>
<gene>
    <name evidence="1" type="ORF">DWY99_10080</name>
</gene>
<dbReference type="EMBL" id="QRTC01000042">
    <property type="protein sequence ID" value="RGQ38155.1"/>
    <property type="molecule type" value="Genomic_DNA"/>
</dbReference>